<dbReference type="InParanoid" id="A0A1D8PMB0"/>
<dbReference type="InterPro" id="IPR006221">
    <property type="entry name" value="TrpG/PapA_dom"/>
</dbReference>
<dbReference type="Pfam" id="PF04715">
    <property type="entry name" value="Anth_synt_I_N"/>
    <property type="match status" value="1"/>
</dbReference>
<evidence type="ECO:0000259" key="10">
    <source>
        <dbReference type="Pfam" id="PF00117"/>
    </source>
</evidence>
<dbReference type="Pfam" id="PF00117">
    <property type="entry name" value="GATase"/>
    <property type="match status" value="1"/>
</dbReference>
<evidence type="ECO:0000256" key="3">
    <source>
        <dbReference type="ARBA" id="ARBA00005970"/>
    </source>
</evidence>
<dbReference type="PRINTS" id="PR00097">
    <property type="entry name" value="ANTSNTHASEII"/>
</dbReference>
<dbReference type="Pfam" id="PF00425">
    <property type="entry name" value="Chorismate_bind"/>
    <property type="match status" value="1"/>
</dbReference>
<comment type="catalytic activity">
    <reaction evidence="1">
        <text>chorismate + L-glutamine = 4-amino-4-deoxychorismate + L-glutamate</text>
        <dbReference type="Rhea" id="RHEA:11672"/>
        <dbReference type="ChEBI" id="CHEBI:29748"/>
        <dbReference type="ChEBI" id="CHEBI:29985"/>
        <dbReference type="ChEBI" id="CHEBI:58359"/>
        <dbReference type="ChEBI" id="CHEBI:58406"/>
        <dbReference type="EC" id="2.6.1.85"/>
    </reaction>
</comment>
<accession>A0A1D8PMB0</accession>
<evidence type="ECO:0000256" key="8">
    <source>
        <dbReference type="ARBA" id="ARBA00031329"/>
    </source>
</evidence>
<keyword evidence="15" id="KW-1185">Reference proteome</keyword>
<dbReference type="UniPathway" id="UPA00077">
    <property type="reaction ID" value="UER00149"/>
</dbReference>
<dbReference type="Gene3D" id="3.40.50.880">
    <property type="match status" value="1"/>
</dbReference>
<dbReference type="InterPro" id="IPR005801">
    <property type="entry name" value="ADC_synthase"/>
</dbReference>
<dbReference type="PANTHER" id="PTHR11236">
    <property type="entry name" value="AMINOBENZOATE/ANTHRANILATE SYNTHASE"/>
    <property type="match status" value="1"/>
</dbReference>
<protein>
    <recommendedName>
        <fullName evidence="4">aminodeoxychorismate synthase</fullName>
        <ecNumber evidence="4">2.6.1.85</ecNumber>
    </recommendedName>
    <alternativeName>
        <fullName evidence="8">Para-aminobenzoate synthase</fullName>
    </alternativeName>
    <alternativeName>
        <fullName evidence="9">p-aminobenzoic acid synthase</fullName>
    </alternativeName>
</protein>
<dbReference type="SMR" id="A0A1D8PMB0"/>
<dbReference type="Proteomes" id="UP000000559">
    <property type="component" value="Chromosome 4"/>
</dbReference>
<dbReference type="RefSeq" id="XP_710092.2">
    <property type="nucleotide sequence ID" value="XM_705000.2"/>
</dbReference>
<feature type="domain" description="Anthranilate synthase component I N-terminal" evidence="12">
    <location>
        <begin position="324"/>
        <end position="483"/>
    </location>
</feature>
<dbReference type="EC" id="2.6.1.85" evidence="4"/>
<dbReference type="GO" id="GO:0046820">
    <property type="term" value="F:4-amino-4-deoxychorismate synthase activity"/>
    <property type="evidence" value="ECO:0000318"/>
    <property type="project" value="GO_Central"/>
</dbReference>
<dbReference type="AlphaFoldDB" id="A0A1D8PMB0"/>
<dbReference type="NCBIfam" id="TIGR00566">
    <property type="entry name" value="trpG_papA"/>
    <property type="match status" value="1"/>
</dbReference>
<dbReference type="OrthoDB" id="64220at2759"/>
<dbReference type="NCBIfam" id="TIGR01823">
    <property type="entry name" value="PabB-fungal"/>
    <property type="match status" value="1"/>
</dbReference>
<dbReference type="GeneID" id="3648307"/>
<keyword evidence="5" id="KW-0808">Transferase</keyword>
<dbReference type="InterPro" id="IPR006805">
    <property type="entry name" value="Anth_synth_I_N"/>
</dbReference>
<sequence length="822" mass="94376">MSGKKKKTQKKLKKIQTPIFPSINTNPRLTPIAPPLVSMILLIDSYDSFTNNLAHLLKESTGQEVITIHNDSFKPNEYETFYTQYLPLFQFIVIGPGPGHPAIESDIGIISWLIKKFQQQHQENDNNVVPILGICLGFQSLCYEFGNDVSRLQKVKHGQVYDIYPVSKSELFPDDESPFGSVRYHSLYVENTNDEIIPLAYCYEPSETDSQDKQKQKQTNKILMAMKHKKFPFYGVQYHPESICSSKGSDLIKNFNDIAQQYNEIYRPNVFKQNKVSNWLDNHAVHEDYLIKDGKFISNELHNIYFQKLQLDKEILPIDVCDYFYQQNSDDKCNFILLNSASIPGEWSIIGLPTIGESEIITHSVDDENHIYLSQFGSKTNEKQTLDGTDTVWNFIANKMQKAYISRETIKSKLNDYGKRELPFWGGYMGLISYEEGQHVIINKISNICQNGTTTTTTTTPDLKMVFITRFIAFDHVTKNWFIVAINDNDGTNWGQQIINDLHKVEKINLDNIPDSVNKLATKGDEDLIDFELPNRDIYKKQFNQCQEYLHSGDSYELCLTTQSKIHLPSYIQPWDIYKVLTLHKNPSPFSCFMDFDDCCLISSSPERFLSWKDDITSGNNNKIVQLRPIKGTVKNTDEITHEIATKILKTPKEMGENLMIVDLIRHDLYQFTDEVEVSQLMTVEEYKTVFQLVSVIQGKLYKEGYHGIDLLHRSLPPGSMTGAPKKRSVELLQDIESMQKNFVGGRRGIYSGVVGYWSITDDSDWSVIIRSVFHYSNDKENNPKTKLWRIGAGGAITVLSDVDDEWDEMMLKLTSALQAFK</sequence>
<dbReference type="CGD" id="CAL0000183785">
    <property type="gene designation" value="ABZ1"/>
</dbReference>
<reference evidence="14 15" key="1">
    <citation type="journal article" date="2004" name="Proc. Natl. Acad. Sci. U.S.A.">
        <title>The diploid genome sequence of Candida albicans.</title>
        <authorList>
            <person name="Jones T."/>
            <person name="Federspiel N.A."/>
            <person name="Chibana H."/>
            <person name="Dungan J."/>
            <person name="Kalman S."/>
            <person name="Magee B.B."/>
            <person name="Newport G."/>
            <person name="Thorstenson Y.R."/>
            <person name="Agabian N."/>
            <person name="Magee P.T."/>
            <person name="Davis R.W."/>
            <person name="Scherer S."/>
        </authorList>
    </citation>
    <scope>NUCLEOTIDE SEQUENCE [LARGE SCALE GENOMIC DNA]</scope>
    <source>
        <strain evidence="15">SC5314 / ATCC MYA-2876</strain>
    </source>
</reference>
<dbReference type="FunCoup" id="A0A1D8PMB0">
    <property type="interactions" value="193"/>
</dbReference>
<organism evidence="14 15">
    <name type="scientific">Candida albicans (strain SC5314 / ATCC MYA-2876)</name>
    <name type="common">Yeast</name>
    <dbReference type="NCBI Taxonomy" id="237561"/>
    <lineage>
        <taxon>Eukaryota</taxon>
        <taxon>Fungi</taxon>
        <taxon>Dikarya</taxon>
        <taxon>Ascomycota</taxon>
        <taxon>Saccharomycotina</taxon>
        <taxon>Pichiomycetes</taxon>
        <taxon>Debaryomycetaceae</taxon>
        <taxon>Candida/Lodderomyces clade</taxon>
        <taxon>Candida</taxon>
    </lineage>
</organism>
<keyword evidence="6" id="KW-0289">Folate biosynthesis</keyword>
<name>A0A1D8PMB0_CANAL</name>
<evidence type="ECO:0000256" key="4">
    <source>
        <dbReference type="ARBA" id="ARBA00013139"/>
    </source>
</evidence>
<evidence type="ECO:0000256" key="5">
    <source>
        <dbReference type="ARBA" id="ARBA00022679"/>
    </source>
</evidence>
<evidence type="ECO:0000313" key="14">
    <source>
        <dbReference type="EMBL" id="AOW29268.1"/>
    </source>
</evidence>
<evidence type="ECO:0000313" key="13">
    <source>
        <dbReference type="CGD" id="CAL0000183785"/>
    </source>
</evidence>
<reference evidence="14 15" key="3">
    <citation type="journal article" date="2013" name="Genome Biol.">
        <title>Assembly of a phased diploid Candida albicans genome facilitates allele-specific measurements and provides a simple model for repeat and indel structure.</title>
        <authorList>
            <person name="Muzzey D."/>
            <person name="Schwartz K."/>
            <person name="Weissman J.S."/>
            <person name="Sherlock G."/>
        </authorList>
    </citation>
    <scope>NUCLEOTIDE SEQUENCE [LARGE SCALE GENOMIC DNA]</scope>
    <source>
        <strain evidence="15">SC5314 / ATCC MYA-2876</strain>
    </source>
</reference>
<dbReference type="InterPro" id="IPR015890">
    <property type="entry name" value="Chorismate_C"/>
</dbReference>
<evidence type="ECO:0000313" key="15">
    <source>
        <dbReference type="Proteomes" id="UP000000559"/>
    </source>
</evidence>
<dbReference type="SUPFAM" id="SSF52317">
    <property type="entry name" value="Class I glutamine amidotransferase-like"/>
    <property type="match status" value="1"/>
</dbReference>
<reference evidence="14 15" key="2">
    <citation type="journal article" date="2007" name="Genome Biol.">
        <title>Assembly of the Candida albicans genome into sixteen supercontigs aligned on the eight chromosomes.</title>
        <authorList>
            <person name="van het Hoog M."/>
            <person name="Rast T.J."/>
            <person name="Martchenko M."/>
            <person name="Grindle S."/>
            <person name="Dignard D."/>
            <person name="Hogues H."/>
            <person name="Cuomo C."/>
            <person name="Berriman M."/>
            <person name="Scherer S."/>
            <person name="Magee B.B."/>
            <person name="Whiteway M."/>
            <person name="Chibana H."/>
            <person name="Nantel A."/>
            <person name="Magee P.T."/>
        </authorList>
    </citation>
    <scope>GENOME REANNOTATION</scope>
    <source>
        <strain evidence="15">SC5314 / ATCC MYA-2876</strain>
    </source>
</reference>
<dbReference type="PROSITE" id="PS51273">
    <property type="entry name" value="GATASE_TYPE_1"/>
    <property type="match status" value="1"/>
</dbReference>
<feature type="domain" description="Chorismate-utilising enzyme C-terminal" evidence="11">
    <location>
        <begin position="536"/>
        <end position="813"/>
    </location>
</feature>
<evidence type="ECO:0000256" key="9">
    <source>
        <dbReference type="ARBA" id="ARBA00031904"/>
    </source>
</evidence>
<dbReference type="CDD" id="cd01743">
    <property type="entry name" value="GATase1_Anthranilate_Synthase"/>
    <property type="match status" value="1"/>
</dbReference>
<dbReference type="GO" id="GO:0005737">
    <property type="term" value="C:cytoplasm"/>
    <property type="evidence" value="ECO:0000318"/>
    <property type="project" value="GO_Central"/>
</dbReference>
<gene>
    <name evidence="13 14" type="primary">ABZ1</name>
    <name evidence="14" type="ordered locus">CAALFM_C405290WA</name>
    <name evidence="13" type="ordered locus">orf19.9352</name>
</gene>
<dbReference type="Gene3D" id="3.60.120.10">
    <property type="entry name" value="Anthranilate synthase"/>
    <property type="match status" value="1"/>
</dbReference>
<comment type="pathway">
    <text evidence="2">Cofactor biosynthesis; tetrahydrofolate biosynthesis; 4-aminobenzoate from chorismate: step 1/2.</text>
</comment>
<evidence type="ECO:0000256" key="2">
    <source>
        <dbReference type="ARBA" id="ARBA00005009"/>
    </source>
</evidence>
<dbReference type="InterPro" id="IPR017926">
    <property type="entry name" value="GATASE"/>
</dbReference>
<dbReference type="GO" id="GO:0046654">
    <property type="term" value="P:tetrahydrofolate biosynthetic process"/>
    <property type="evidence" value="ECO:0007669"/>
    <property type="project" value="UniProtKB-UniPathway"/>
</dbReference>
<evidence type="ECO:0000259" key="11">
    <source>
        <dbReference type="Pfam" id="PF00425"/>
    </source>
</evidence>
<evidence type="ECO:0000259" key="12">
    <source>
        <dbReference type="Pfam" id="PF04715"/>
    </source>
</evidence>
<dbReference type="STRING" id="237561.A0A1D8PMB0"/>
<evidence type="ECO:0000256" key="6">
    <source>
        <dbReference type="ARBA" id="ARBA00022909"/>
    </source>
</evidence>
<dbReference type="InterPro" id="IPR019999">
    <property type="entry name" value="Anth_synth_I-like"/>
</dbReference>
<dbReference type="InterPro" id="IPR010117">
    <property type="entry name" value="PabB_fungal"/>
</dbReference>
<dbReference type="VEuPathDB" id="FungiDB:C4_05290W_A"/>
<dbReference type="KEGG" id="cal:CAALFM_C405290WA"/>
<dbReference type="GO" id="GO:0008153">
    <property type="term" value="P:4-aminobenzoate biosynthetic process"/>
    <property type="evidence" value="ECO:0000318"/>
    <property type="project" value="GO_Central"/>
</dbReference>
<evidence type="ECO:0000256" key="7">
    <source>
        <dbReference type="ARBA" id="ARBA00022962"/>
    </source>
</evidence>
<proteinExistence type="inferred from homology"/>
<feature type="domain" description="Glutamine amidotransferase" evidence="10">
    <location>
        <begin position="41"/>
        <end position="255"/>
    </location>
</feature>
<dbReference type="InterPro" id="IPR029062">
    <property type="entry name" value="Class_I_gatase-like"/>
</dbReference>
<dbReference type="SUPFAM" id="SSF56322">
    <property type="entry name" value="ADC synthase"/>
    <property type="match status" value="1"/>
</dbReference>
<dbReference type="PANTHER" id="PTHR11236:SF18">
    <property type="entry name" value="AMINODEOXYCHORISMATE SYNTHASE"/>
    <property type="match status" value="1"/>
</dbReference>
<keyword evidence="7" id="KW-0315">Glutamine amidotransferase</keyword>
<dbReference type="GO" id="GO:0046656">
    <property type="term" value="P:folic acid biosynthetic process"/>
    <property type="evidence" value="ECO:0007669"/>
    <property type="project" value="UniProtKB-KW"/>
</dbReference>
<dbReference type="EMBL" id="CP017626">
    <property type="protein sequence ID" value="AOW29268.1"/>
    <property type="molecule type" value="Genomic_DNA"/>
</dbReference>
<evidence type="ECO:0000256" key="1">
    <source>
        <dbReference type="ARBA" id="ARBA00001000"/>
    </source>
</evidence>
<dbReference type="eggNOG" id="KOG1224">
    <property type="taxonomic scope" value="Eukaryota"/>
</dbReference>
<comment type="similarity">
    <text evidence="3">In the C-terminal section; belongs to the anthranilate synthase component I family.</text>
</comment>